<sequence length="174" mass="20283">MRELGKYFILKSSFTTKSLSFVWYLETCSTVDSSTSPTNLVNFGSFQPLGNSVCNTKYGNGETYVVLWDPVFIPFLTIIRSTMASRFCSPTTTSHRTYLTNWSAFLFRFAITIGGLLYYPKYRIDTLRSPWILFDCFIGHLLVLHWFLMWWRRSLSNWHSRSTDKISYASHLSC</sequence>
<dbReference type="Proteomes" id="UP001157006">
    <property type="component" value="Chromosome 4"/>
</dbReference>
<dbReference type="AlphaFoldDB" id="A0AAV1AGR5"/>
<name>A0AAV1AGR5_VICFA</name>
<reference evidence="2 3" key="1">
    <citation type="submission" date="2023-01" db="EMBL/GenBank/DDBJ databases">
        <authorList>
            <person name="Kreplak J."/>
        </authorList>
    </citation>
    <scope>NUCLEOTIDE SEQUENCE [LARGE SCALE GENOMIC DNA]</scope>
</reference>
<keyword evidence="1" id="KW-1133">Transmembrane helix</keyword>
<organism evidence="2 3">
    <name type="scientific">Vicia faba</name>
    <name type="common">Broad bean</name>
    <name type="synonym">Faba vulgaris</name>
    <dbReference type="NCBI Taxonomy" id="3906"/>
    <lineage>
        <taxon>Eukaryota</taxon>
        <taxon>Viridiplantae</taxon>
        <taxon>Streptophyta</taxon>
        <taxon>Embryophyta</taxon>
        <taxon>Tracheophyta</taxon>
        <taxon>Spermatophyta</taxon>
        <taxon>Magnoliopsida</taxon>
        <taxon>eudicotyledons</taxon>
        <taxon>Gunneridae</taxon>
        <taxon>Pentapetalae</taxon>
        <taxon>rosids</taxon>
        <taxon>fabids</taxon>
        <taxon>Fabales</taxon>
        <taxon>Fabaceae</taxon>
        <taxon>Papilionoideae</taxon>
        <taxon>50 kb inversion clade</taxon>
        <taxon>NPAAA clade</taxon>
        <taxon>Hologalegina</taxon>
        <taxon>IRL clade</taxon>
        <taxon>Fabeae</taxon>
        <taxon>Vicia</taxon>
    </lineage>
</organism>
<evidence type="ECO:0000313" key="3">
    <source>
        <dbReference type="Proteomes" id="UP001157006"/>
    </source>
</evidence>
<dbReference type="EMBL" id="OX451739">
    <property type="protein sequence ID" value="CAI8609274.1"/>
    <property type="molecule type" value="Genomic_DNA"/>
</dbReference>
<keyword evidence="1" id="KW-0812">Transmembrane</keyword>
<feature type="transmembrane region" description="Helical" evidence="1">
    <location>
        <begin position="131"/>
        <end position="151"/>
    </location>
</feature>
<gene>
    <name evidence="2" type="ORF">VFH_IV125120</name>
</gene>
<keyword evidence="3" id="KW-1185">Reference proteome</keyword>
<evidence type="ECO:0000256" key="1">
    <source>
        <dbReference type="SAM" id="Phobius"/>
    </source>
</evidence>
<evidence type="ECO:0000313" key="2">
    <source>
        <dbReference type="EMBL" id="CAI8609274.1"/>
    </source>
</evidence>
<proteinExistence type="predicted"/>
<protein>
    <submittedName>
        <fullName evidence="2">Uncharacterized protein</fullName>
    </submittedName>
</protein>
<feature type="transmembrane region" description="Helical" evidence="1">
    <location>
        <begin position="99"/>
        <end position="119"/>
    </location>
</feature>
<accession>A0AAV1AGR5</accession>
<keyword evidence="1" id="KW-0472">Membrane</keyword>